<evidence type="ECO:0000313" key="3">
    <source>
        <dbReference type="EMBL" id="RQN08552.1"/>
    </source>
</evidence>
<dbReference type="GO" id="GO:1901135">
    <property type="term" value="P:carbohydrate derivative metabolic process"/>
    <property type="evidence" value="ECO:0007669"/>
    <property type="project" value="InterPro"/>
</dbReference>
<keyword evidence="1" id="KW-0677">Repeat</keyword>
<dbReference type="PROSITE" id="PS51464">
    <property type="entry name" value="SIS"/>
    <property type="match status" value="2"/>
</dbReference>
<evidence type="ECO:0000256" key="1">
    <source>
        <dbReference type="ARBA" id="ARBA00022737"/>
    </source>
</evidence>
<accession>A0A3N6WUA3</accession>
<dbReference type="PANTHER" id="PTHR10937">
    <property type="entry name" value="GLUCOSAMINE--FRUCTOSE-6-PHOSPHATE AMINOTRANSFERASE, ISOMERIZING"/>
    <property type="match status" value="1"/>
</dbReference>
<dbReference type="RefSeq" id="WP_124236374.1">
    <property type="nucleotide sequence ID" value="NZ_JBHUFI010000002.1"/>
</dbReference>
<dbReference type="EMBL" id="RQJX01000006">
    <property type="protein sequence ID" value="RQN08552.1"/>
    <property type="molecule type" value="Genomic_DNA"/>
</dbReference>
<keyword evidence="4" id="KW-1185">Reference proteome</keyword>
<dbReference type="InterPro" id="IPR046348">
    <property type="entry name" value="SIS_dom_sf"/>
</dbReference>
<dbReference type="InterPro" id="IPR001347">
    <property type="entry name" value="SIS_dom"/>
</dbReference>
<name>A0A3N6WUA3_9ACTN</name>
<reference evidence="3 4" key="1">
    <citation type="submission" date="2018-11" db="EMBL/GenBank/DDBJ databases">
        <authorList>
            <person name="Li F."/>
        </authorList>
    </citation>
    <scope>NUCLEOTIDE SEQUENCE [LARGE SCALE GENOMIC DNA]</scope>
    <source>
        <strain evidence="3 4">YS17T</strain>
    </source>
</reference>
<gene>
    <name evidence="3" type="ORF">EHW97_06625</name>
</gene>
<dbReference type="Gene3D" id="3.40.50.10490">
    <property type="entry name" value="Glucose-6-phosphate isomerase like protein, domain 1"/>
    <property type="match status" value="2"/>
</dbReference>
<evidence type="ECO:0000313" key="4">
    <source>
        <dbReference type="Proteomes" id="UP000275225"/>
    </source>
</evidence>
<feature type="domain" description="SIS" evidence="2">
    <location>
        <begin position="29"/>
        <end position="176"/>
    </location>
</feature>
<feature type="domain" description="SIS" evidence="2">
    <location>
        <begin position="199"/>
        <end position="329"/>
    </location>
</feature>
<organism evidence="3 4">
    <name type="scientific">Aeromicrobium camelliae</name>
    <dbReference type="NCBI Taxonomy" id="1538144"/>
    <lineage>
        <taxon>Bacteria</taxon>
        <taxon>Bacillati</taxon>
        <taxon>Actinomycetota</taxon>
        <taxon>Actinomycetes</taxon>
        <taxon>Propionibacteriales</taxon>
        <taxon>Nocardioidaceae</taxon>
        <taxon>Aeromicrobium</taxon>
    </lineage>
</organism>
<sequence>MTQIGGAMRREMQDQPEALAAMAGRLPGLIAELRGAGVHRRAGLAILARGSSDNAARVAAYSAQVRSGMPVSLLSPSVYTSFGQTTERYGDWVVLAVSQSGQTPEIVDLAGRFREAGSLVVGVTNDENSALAQTASVHLALGVGPETAVPATKTVTAQMLAGTAVAAAASDAQLDPAAVASLGDHAAALLDDASALDPAVRAVTAAGKVAMVGRGFAAAAAFESALKLQETTGILAHGFSTADFRHGPVRLAVGGTPVVAFAGSTAPDADTTALVADVAAHAPALLVAPHGDVTFAATEPEFEAILATIRGQQLALAASLALGLDPDHPSGLSKVTMTE</sequence>
<dbReference type="SUPFAM" id="SSF53697">
    <property type="entry name" value="SIS domain"/>
    <property type="match status" value="1"/>
</dbReference>
<dbReference type="Pfam" id="PF01380">
    <property type="entry name" value="SIS"/>
    <property type="match status" value="2"/>
</dbReference>
<dbReference type="CDD" id="cd05008">
    <property type="entry name" value="SIS_GlmS_GlmD_1"/>
    <property type="match status" value="1"/>
</dbReference>
<protein>
    <submittedName>
        <fullName evidence="3">SIS domain-containing protein</fullName>
    </submittedName>
</protein>
<dbReference type="GO" id="GO:0097367">
    <property type="term" value="F:carbohydrate derivative binding"/>
    <property type="evidence" value="ECO:0007669"/>
    <property type="project" value="InterPro"/>
</dbReference>
<dbReference type="AlphaFoldDB" id="A0A3N6WUA3"/>
<dbReference type="PANTHER" id="PTHR10937:SF8">
    <property type="entry name" value="AMINOTRANSFERASE-RELATED"/>
    <property type="match status" value="1"/>
</dbReference>
<dbReference type="InterPro" id="IPR035466">
    <property type="entry name" value="GlmS/AgaS_SIS"/>
</dbReference>
<proteinExistence type="predicted"/>
<dbReference type="Proteomes" id="UP000275225">
    <property type="component" value="Unassembled WGS sequence"/>
</dbReference>
<comment type="caution">
    <text evidence="3">The sequence shown here is derived from an EMBL/GenBank/DDBJ whole genome shotgun (WGS) entry which is preliminary data.</text>
</comment>
<dbReference type="OrthoDB" id="9761808at2"/>
<evidence type="ECO:0000259" key="2">
    <source>
        <dbReference type="PROSITE" id="PS51464"/>
    </source>
</evidence>